<dbReference type="CDD" id="cd00886">
    <property type="entry name" value="MogA_MoaB"/>
    <property type="match status" value="1"/>
</dbReference>
<dbReference type="AlphaFoldDB" id="A0A2S0WDR7"/>
<evidence type="ECO:0000313" key="4">
    <source>
        <dbReference type="Proteomes" id="UP000244754"/>
    </source>
</evidence>
<dbReference type="InterPro" id="IPR003448">
    <property type="entry name" value="Mopterin_biosynth_MoaE"/>
</dbReference>
<dbReference type="PANTHER" id="PTHR43764">
    <property type="entry name" value="MOLYBDENUM COFACTOR BIOSYNTHESIS"/>
    <property type="match status" value="1"/>
</dbReference>
<reference evidence="4" key="1">
    <citation type="submission" date="2018-01" db="EMBL/GenBank/DDBJ databases">
        <authorList>
            <person name="Li J."/>
        </authorList>
    </citation>
    <scope>NUCLEOTIDE SEQUENCE [LARGE SCALE GENOMIC DNA]</scope>
    <source>
        <strain evidence="4">2184</strain>
    </source>
</reference>
<comment type="pathway">
    <text evidence="1">Cofactor biosynthesis; molybdopterin biosynthesis.</text>
</comment>
<accession>A0A2S0WDR7</accession>
<evidence type="ECO:0000313" key="3">
    <source>
        <dbReference type="EMBL" id="AWB83923.1"/>
    </source>
</evidence>
<organism evidence="3 4">
    <name type="scientific">Corynebacterium liangguodongii</name>
    <dbReference type="NCBI Taxonomy" id="2079535"/>
    <lineage>
        <taxon>Bacteria</taxon>
        <taxon>Bacillati</taxon>
        <taxon>Actinomycetota</taxon>
        <taxon>Actinomycetes</taxon>
        <taxon>Mycobacteriales</taxon>
        <taxon>Corynebacteriaceae</taxon>
        <taxon>Corynebacterium</taxon>
    </lineage>
</organism>
<evidence type="ECO:0000256" key="1">
    <source>
        <dbReference type="ARBA" id="ARBA00005046"/>
    </source>
</evidence>
<dbReference type="Pfam" id="PF02391">
    <property type="entry name" value="MoaE"/>
    <property type="match status" value="1"/>
</dbReference>
<dbReference type="Gene3D" id="3.90.1170.40">
    <property type="entry name" value="Molybdopterin biosynthesis MoaE subunit"/>
    <property type="match status" value="1"/>
</dbReference>
<dbReference type="SMART" id="SM00852">
    <property type="entry name" value="MoCF_biosynth"/>
    <property type="match status" value="1"/>
</dbReference>
<dbReference type="GO" id="GO:0006777">
    <property type="term" value="P:Mo-molybdopterin cofactor biosynthetic process"/>
    <property type="evidence" value="ECO:0007669"/>
    <property type="project" value="UniProtKB-KW"/>
</dbReference>
<dbReference type="OrthoDB" id="9794429at2"/>
<gene>
    <name evidence="3" type="ORF">C3E79_05045</name>
</gene>
<dbReference type="Proteomes" id="UP000244754">
    <property type="component" value="Chromosome"/>
</dbReference>
<dbReference type="CDD" id="cd00756">
    <property type="entry name" value="MoaE"/>
    <property type="match status" value="1"/>
</dbReference>
<dbReference type="SUPFAM" id="SSF53218">
    <property type="entry name" value="Molybdenum cofactor biosynthesis proteins"/>
    <property type="match status" value="1"/>
</dbReference>
<name>A0A2S0WDR7_9CORY</name>
<evidence type="ECO:0000256" key="2">
    <source>
        <dbReference type="ARBA" id="ARBA00023150"/>
    </source>
</evidence>
<dbReference type="InterPro" id="IPR036425">
    <property type="entry name" value="MoaB/Mog-like_dom_sf"/>
</dbReference>
<dbReference type="InterPro" id="IPR001453">
    <property type="entry name" value="MoaB/Mog_dom"/>
</dbReference>
<dbReference type="Gene3D" id="3.40.980.10">
    <property type="entry name" value="MoaB/Mog-like domain"/>
    <property type="match status" value="1"/>
</dbReference>
<dbReference type="EMBL" id="CP026948">
    <property type="protein sequence ID" value="AWB83923.1"/>
    <property type="molecule type" value="Genomic_DNA"/>
</dbReference>
<protein>
    <submittedName>
        <fullName evidence="3">Molybdenum cofactor biosynthesis protein MoaB</fullName>
    </submittedName>
</protein>
<keyword evidence="2" id="KW-0501">Molybdenum cofactor biosynthesis</keyword>
<dbReference type="KEGG" id="clia:C3E79_05045"/>
<dbReference type="Pfam" id="PF00994">
    <property type="entry name" value="MoCF_biosynth"/>
    <property type="match status" value="1"/>
</dbReference>
<dbReference type="RefSeq" id="WP_108403932.1">
    <property type="nucleotide sequence ID" value="NZ_CP026948.1"/>
</dbReference>
<sequence length="315" mass="32656">MSQTRDALVVVASTRAAAGALEDTSGALAVEWLRGRGFACPEPVIVADADIPGYLDGLFRAPASLPDVLLTSGGTGLTPDDNTVEAITPHLDKELPGLVAEFFRRGAHNVPTAVLSGAVAGVAGRTFVMALPGSRGGVSDGLAVLEPVIDHIVDQVRGRRAGHPPADPGYVAEQTGKVIHTAITEAPLEDLVAQARRETSTRAMGALVSFDGVVRDHDGGQGVLGLTYSAHPDAPRVLAEVVGGVVTEHPAVRAWVAHRVGELAIGEIAFLVVTAAAHRGPAFAAAEEIADRVKAEVPIWKEQVMADGTTQWVGL</sequence>
<proteinExistence type="predicted"/>
<dbReference type="InterPro" id="IPR036563">
    <property type="entry name" value="MoaE_sf"/>
</dbReference>
<dbReference type="PANTHER" id="PTHR43764:SF1">
    <property type="entry name" value="MOLYBDOPTERIN MOLYBDOTRANSFERASE"/>
    <property type="match status" value="1"/>
</dbReference>
<dbReference type="InterPro" id="IPR051920">
    <property type="entry name" value="MPT_Adenylyltrnsfr/MoaC-Rel"/>
</dbReference>
<keyword evidence="4" id="KW-1185">Reference proteome</keyword>
<dbReference type="SUPFAM" id="SSF54690">
    <property type="entry name" value="Molybdopterin synthase subunit MoaE"/>
    <property type="match status" value="1"/>
</dbReference>